<name>I2BH94_LINUS</name>
<dbReference type="Pfam" id="PF00201">
    <property type="entry name" value="UDPGT"/>
    <property type="match status" value="1"/>
</dbReference>
<dbReference type="InterPro" id="IPR002213">
    <property type="entry name" value="UDP_glucos_trans"/>
</dbReference>
<dbReference type="Gene3D" id="3.40.50.2000">
    <property type="entry name" value="Glycogen Phosphorylase B"/>
    <property type="match status" value="2"/>
</dbReference>
<dbReference type="UniPathway" id="UPA00009"/>
<dbReference type="EC" id="2.4.1.-" evidence="7"/>
<protein>
    <recommendedName>
        <fullName evidence="7">Glycosyltransferase</fullName>
        <ecNumber evidence="7">2.4.1.-</ecNumber>
    </recommendedName>
</protein>
<dbReference type="GO" id="GO:0009718">
    <property type="term" value="P:anthocyanin-containing compound biosynthetic process"/>
    <property type="evidence" value="ECO:0007669"/>
    <property type="project" value="UniProtKB-UniPathway"/>
</dbReference>
<sequence length="462" mass="51258">MGSSSSEKVLHVLLVCFPGQGHINPFLRLANLLASHGLLVTFCINKTTGLKMKMSDNKSAVQFDFFDEGLDEEQIKVIPLDQLMNRLEETGRKALPEIIEKHSENGQPVSCLVSNPFLPWVSDVAVSLDIPSAILWMQSCACFSSYYHYHNKLARFPTENEPECDVVLPSMPVLKHDEVPSFLHPSTPHPFLATAILGQIAFLGKVFCILMETFQELEPEIIRHVSTLQNNIKPVGPLCLTGKISGGDLMEVDDDCIKWLDGKDESSVVYISMGSIVSMDPTQREEFAYGLINSGLPFLWVVRPGHGESDGPGHQIIFPSVLEEKGKMVRWAPQEEVLRHPAVACFVTHCGWNSTMEAISAGKPVVTFPQWGDQVTDAKFLVDVFEVGVRMGRGATTTKMVKREEVERCVVEATVGEKAEMLRRNAARWKKEAEAAVAEDGSSTRSLLEFVEEVKKRNGTTS</sequence>
<comment type="pathway">
    <text evidence="1">Pigment biosynthesis; anthocyanin biosynthesis.</text>
</comment>
<evidence type="ECO:0000256" key="2">
    <source>
        <dbReference type="ARBA" id="ARBA00009995"/>
    </source>
</evidence>
<keyword evidence="4 6" id="KW-0808">Transferase</keyword>
<dbReference type="AlphaFoldDB" id="I2BH94"/>
<comment type="similarity">
    <text evidence="2 6">Belongs to the UDP-glycosyltransferase family.</text>
</comment>
<organism evidence="8">
    <name type="scientific">Linum usitatissimum</name>
    <name type="common">Flax</name>
    <name type="synonym">Linum humile</name>
    <dbReference type="NCBI Taxonomy" id="4006"/>
    <lineage>
        <taxon>Eukaryota</taxon>
        <taxon>Viridiplantae</taxon>
        <taxon>Streptophyta</taxon>
        <taxon>Embryophyta</taxon>
        <taxon>Tracheophyta</taxon>
        <taxon>Spermatophyta</taxon>
        <taxon>Magnoliopsida</taxon>
        <taxon>eudicotyledons</taxon>
        <taxon>Gunneridae</taxon>
        <taxon>Pentapetalae</taxon>
        <taxon>rosids</taxon>
        <taxon>fabids</taxon>
        <taxon>Malpighiales</taxon>
        <taxon>Linaceae</taxon>
        <taxon>Linum</taxon>
    </lineage>
</organism>
<keyword evidence="3 6" id="KW-0328">Glycosyltransferase</keyword>
<evidence type="ECO:0000256" key="5">
    <source>
        <dbReference type="ARBA" id="ARBA00047606"/>
    </source>
</evidence>
<comment type="catalytic activity">
    <reaction evidence="5">
        <text>an anthocyanidin + UDP-alpha-D-glucose + H(+) = an anthocyanidin 3-O-beta-D-glucoside + UDP</text>
        <dbReference type="Rhea" id="RHEA:20093"/>
        <dbReference type="ChEBI" id="CHEBI:15378"/>
        <dbReference type="ChEBI" id="CHEBI:16307"/>
        <dbReference type="ChEBI" id="CHEBI:58223"/>
        <dbReference type="ChEBI" id="CHEBI:58885"/>
        <dbReference type="ChEBI" id="CHEBI:143576"/>
        <dbReference type="EC" id="2.4.1.115"/>
    </reaction>
</comment>
<dbReference type="CDD" id="cd03784">
    <property type="entry name" value="GT1_Gtf-like"/>
    <property type="match status" value="1"/>
</dbReference>
<dbReference type="GO" id="GO:0080043">
    <property type="term" value="F:quercetin 3-O-glucosyltransferase activity"/>
    <property type="evidence" value="ECO:0007669"/>
    <property type="project" value="TreeGrafter"/>
</dbReference>
<dbReference type="PANTHER" id="PTHR11926">
    <property type="entry name" value="GLUCOSYL/GLUCURONOSYL TRANSFERASES"/>
    <property type="match status" value="1"/>
</dbReference>
<dbReference type="SUPFAM" id="SSF53756">
    <property type="entry name" value="UDP-Glycosyltransferase/glycogen phosphorylase"/>
    <property type="match status" value="1"/>
</dbReference>
<dbReference type="FunFam" id="3.40.50.2000:FF:000019">
    <property type="entry name" value="Glycosyltransferase"/>
    <property type="match status" value="1"/>
</dbReference>
<reference evidence="8" key="1">
    <citation type="journal article" date="2012" name="BMC Genomics">
        <title>Phylogenomic analysis of UDP glycosyltransferase 1 multigene family in Linum usitatissimum identified genes with varied expression patterns.</title>
        <authorList>
            <person name="Barvkar V.T."/>
            <person name="Pardeshi V.C."/>
            <person name="Kale S.M."/>
            <person name="Kadoo N.Y."/>
            <person name="Gupta V.S."/>
        </authorList>
    </citation>
    <scope>NUCLEOTIDE SEQUENCE</scope>
</reference>
<evidence type="ECO:0000256" key="7">
    <source>
        <dbReference type="RuleBase" id="RU362057"/>
    </source>
</evidence>
<dbReference type="InterPro" id="IPR035595">
    <property type="entry name" value="UDP_glycos_trans_CS"/>
</dbReference>
<evidence type="ECO:0000256" key="6">
    <source>
        <dbReference type="RuleBase" id="RU003718"/>
    </source>
</evidence>
<accession>I2BH94</accession>
<evidence type="ECO:0000256" key="3">
    <source>
        <dbReference type="ARBA" id="ARBA00022676"/>
    </source>
</evidence>
<evidence type="ECO:0000256" key="1">
    <source>
        <dbReference type="ARBA" id="ARBA00004935"/>
    </source>
</evidence>
<evidence type="ECO:0000256" key="4">
    <source>
        <dbReference type="ARBA" id="ARBA00022679"/>
    </source>
</evidence>
<evidence type="ECO:0000313" key="8">
    <source>
        <dbReference type="EMBL" id="AFJ52990.1"/>
    </source>
</evidence>
<gene>
    <name evidence="8" type="primary">UGT84G2</name>
</gene>
<dbReference type="GO" id="GO:0080044">
    <property type="term" value="F:quercetin 7-O-glucosyltransferase activity"/>
    <property type="evidence" value="ECO:0007669"/>
    <property type="project" value="TreeGrafter"/>
</dbReference>
<dbReference type="PROSITE" id="PS00375">
    <property type="entry name" value="UDPGT"/>
    <property type="match status" value="1"/>
</dbReference>
<dbReference type="GO" id="GO:0047213">
    <property type="term" value="F:anthocyanidin 3-O-glucosyltransferase activity"/>
    <property type="evidence" value="ECO:0007669"/>
    <property type="project" value="UniProtKB-EC"/>
</dbReference>
<dbReference type="PANTHER" id="PTHR11926:SF986">
    <property type="entry name" value="UDP-GLYCOSYLTRANSFERASE 84A1"/>
    <property type="match status" value="1"/>
</dbReference>
<proteinExistence type="inferred from homology"/>
<dbReference type="EMBL" id="JN088363">
    <property type="protein sequence ID" value="AFJ52990.1"/>
    <property type="molecule type" value="Genomic_DNA"/>
</dbReference>